<gene>
    <name evidence="1" type="ORF">FCI23_04275</name>
</gene>
<dbReference type="RefSeq" id="WP_136722091.1">
    <property type="nucleotide sequence ID" value="NZ_SUMC01000003.1"/>
</dbReference>
<evidence type="ECO:0000313" key="1">
    <source>
        <dbReference type="EMBL" id="TKA12614.1"/>
    </source>
</evidence>
<dbReference type="Proteomes" id="UP000305778">
    <property type="component" value="Unassembled WGS sequence"/>
</dbReference>
<keyword evidence="2" id="KW-1185">Reference proteome</keyword>
<sequence>MSHRDAESDVRRIAAQLAHELRETFAAQGYALDVMAAPPMGGRAYVEFAPLNEDMVRRLIDGLRRGPTT</sequence>
<reference evidence="1 2" key="1">
    <citation type="submission" date="2019-04" db="EMBL/GenBank/DDBJ databases">
        <title>Streptomyces oryziradicis sp. nov., a novel actinomycete isolated from rhizosphere soil of rice (Oryza sativa L.).</title>
        <authorList>
            <person name="Li C."/>
        </authorList>
    </citation>
    <scope>NUCLEOTIDE SEQUENCE [LARGE SCALE GENOMIC DNA]</scope>
    <source>
        <strain evidence="1 2">NEAU-C40</strain>
    </source>
</reference>
<protein>
    <submittedName>
        <fullName evidence="1">Uncharacterized protein</fullName>
    </submittedName>
</protein>
<evidence type="ECO:0000313" key="2">
    <source>
        <dbReference type="Proteomes" id="UP000305778"/>
    </source>
</evidence>
<dbReference type="AlphaFoldDB" id="A0A4U0SR66"/>
<dbReference type="EMBL" id="SUMC01000003">
    <property type="protein sequence ID" value="TKA12614.1"/>
    <property type="molecule type" value="Genomic_DNA"/>
</dbReference>
<name>A0A4U0SR66_9ACTN</name>
<proteinExistence type="predicted"/>
<comment type="caution">
    <text evidence="1">The sequence shown here is derived from an EMBL/GenBank/DDBJ whole genome shotgun (WGS) entry which is preliminary data.</text>
</comment>
<dbReference type="OrthoDB" id="4344770at2"/>
<accession>A0A4U0SR66</accession>
<organism evidence="1 2">
    <name type="scientific">Actinacidiphila oryziradicis</name>
    <dbReference type="NCBI Taxonomy" id="2571141"/>
    <lineage>
        <taxon>Bacteria</taxon>
        <taxon>Bacillati</taxon>
        <taxon>Actinomycetota</taxon>
        <taxon>Actinomycetes</taxon>
        <taxon>Kitasatosporales</taxon>
        <taxon>Streptomycetaceae</taxon>
        <taxon>Actinacidiphila</taxon>
    </lineage>
</organism>